<feature type="region of interest" description="Disordered" evidence="1">
    <location>
        <begin position="231"/>
        <end position="251"/>
    </location>
</feature>
<keyword evidence="2" id="KW-1133">Transmembrane helix</keyword>
<dbReference type="Pfam" id="PF06898">
    <property type="entry name" value="YqfD"/>
    <property type="match status" value="1"/>
</dbReference>
<dbReference type="AlphaFoldDB" id="A0A549YLJ0"/>
<organism evidence="3 4">
    <name type="scientific">Lentibacillus cibarius</name>
    <dbReference type="NCBI Taxonomy" id="2583219"/>
    <lineage>
        <taxon>Bacteria</taxon>
        <taxon>Bacillati</taxon>
        <taxon>Bacillota</taxon>
        <taxon>Bacilli</taxon>
        <taxon>Bacillales</taxon>
        <taxon>Bacillaceae</taxon>
        <taxon>Lentibacillus</taxon>
    </lineage>
</organism>
<feature type="transmembrane region" description="Helical" evidence="2">
    <location>
        <begin position="91"/>
        <end position="110"/>
    </location>
</feature>
<keyword evidence="2" id="KW-0472">Membrane</keyword>
<dbReference type="Proteomes" id="UP000319280">
    <property type="component" value="Unassembled WGS sequence"/>
</dbReference>
<evidence type="ECO:0000313" key="4">
    <source>
        <dbReference type="Proteomes" id="UP000319280"/>
    </source>
</evidence>
<evidence type="ECO:0000313" key="3">
    <source>
        <dbReference type="EMBL" id="TRM12740.1"/>
    </source>
</evidence>
<protein>
    <submittedName>
        <fullName evidence="3">Sporulation protein YqfD</fullName>
    </submittedName>
</protein>
<keyword evidence="4" id="KW-1185">Reference proteome</keyword>
<proteinExistence type="predicted"/>
<dbReference type="PIRSF" id="PIRSF029895">
    <property type="entry name" value="SpoIV"/>
    <property type="match status" value="1"/>
</dbReference>
<feature type="compositionally biased region" description="Acidic residues" evidence="1">
    <location>
        <begin position="233"/>
        <end position="245"/>
    </location>
</feature>
<dbReference type="NCBIfam" id="TIGR02876">
    <property type="entry name" value="spore_yqfD"/>
    <property type="match status" value="1"/>
</dbReference>
<comment type="caution">
    <text evidence="3">The sequence shown here is derived from an EMBL/GenBank/DDBJ whole genome shotgun (WGS) entry which is preliminary data.</text>
</comment>
<evidence type="ECO:0000256" key="1">
    <source>
        <dbReference type="SAM" id="MobiDB-lite"/>
    </source>
</evidence>
<dbReference type="RefSeq" id="WP_142791676.1">
    <property type="nucleotide sequence ID" value="NZ_VJMZ01000001.1"/>
</dbReference>
<evidence type="ECO:0000256" key="2">
    <source>
        <dbReference type="SAM" id="Phobius"/>
    </source>
</evidence>
<dbReference type="InterPro" id="IPR010690">
    <property type="entry name" value="YqfD"/>
</dbReference>
<dbReference type="EMBL" id="VJMZ01000001">
    <property type="protein sequence ID" value="TRM12740.1"/>
    <property type="molecule type" value="Genomic_DNA"/>
</dbReference>
<keyword evidence="2" id="KW-0812">Transmembrane</keyword>
<sequence>MKHIQGSFIAGYVTVRVEGNYPELFFQRCTNQGIVAWDIQKISENACSGNIKLQDISELRKLKWGTNYRLVFTKKHGLPFLVKRFIRRKEILIALSLSILLIFCLSNIIWEVRITNVPKDLEEKISKQIEEYGIHRGAWTFKLEPPTEIQQKLMNDIPELLWIGVHQKGTSYVLEGVEKTIVEEEEVGGPRNLVASKKGVIERMYVSKGLPKVQVNDYVEKGDVLVAGKLPLAEEETDDDDEEEENDKRHELTAAEGKVIAKTWYETEVTVPLKTSIGLLTGERKTKYHLKINSFELPIWGFGDPDYKDVYSDRNVKDLYFFKWKLPINLVETIVSEKKDKQEKRSKEEAVDIGIEQAKNELQLKLGPEAEIKSENILQQSTENGKVKLILYMVAEENIVEQEPIDRGD</sequence>
<gene>
    <name evidence="3" type="primary">yqfD</name>
    <name evidence="3" type="ORF">FH966_14115</name>
</gene>
<accession>A0A549YLJ0</accession>
<reference evidence="3 4" key="1">
    <citation type="submission" date="2019-07" db="EMBL/GenBank/DDBJ databases">
        <title>Genomic analysis of Lentibacillus sp. NKC851-2.</title>
        <authorList>
            <person name="Oh Y.J."/>
        </authorList>
    </citation>
    <scope>NUCLEOTIDE SEQUENCE [LARGE SCALE GENOMIC DNA]</scope>
    <source>
        <strain evidence="3 4">NKC851-2</strain>
    </source>
</reference>
<name>A0A549YLJ0_9BACI</name>